<name>A0ACB8DF14_DERSI</name>
<reference evidence="1" key="1">
    <citation type="submission" date="2020-05" db="EMBL/GenBank/DDBJ databases">
        <title>Large-scale comparative analyses of tick genomes elucidate their genetic diversity and vector capacities.</title>
        <authorList>
            <person name="Jia N."/>
            <person name="Wang J."/>
            <person name="Shi W."/>
            <person name="Du L."/>
            <person name="Sun Y."/>
            <person name="Zhan W."/>
            <person name="Jiang J."/>
            <person name="Wang Q."/>
            <person name="Zhang B."/>
            <person name="Ji P."/>
            <person name="Sakyi L.B."/>
            <person name="Cui X."/>
            <person name="Yuan T."/>
            <person name="Jiang B."/>
            <person name="Yang W."/>
            <person name="Lam T.T.-Y."/>
            <person name="Chang Q."/>
            <person name="Ding S."/>
            <person name="Wang X."/>
            <person name="Zhu J."/>
            <person name="Ruan X."/>
            <person name="Zhao L."/>
            <person name="Wei J."/>
            <person name="Que T."/>
            <person name="Du C."/>
            <person name="Cheng J."/>
            <person name="Dai P."/>
            <person name="Han X."/>
            <person name="Huang E."/>
            <person name="Gao Y."/>
            <person name="Liu J."/>
            <person name="Shao H."/>
            <person name="Ye R."/>
            <person name="Li L."/>
            <person name="Wei W."/>
            <person name="Wang X."/>
            <person name="Wang C."/>
            <person name="Yang T."/>
            <person name="Huo Q."/>
            <person name="Li W."/>
            <person name="Guo W."/>
            <person name="Chen H."/>
            <person name="Zhou L."/>
            <person name="Ni X."/>
            <person name="Tian J."/>
            <person name="Zhou Y."/>
            <person name="Sheng Y."/>
            <person name="Liu T."/>
            <person name="Pan Y."/>
            <person name="Xia L."/>
            <person name="Li J."/>
            <person name="Zhao F."/>
            <person name="Cao W."/>
        </authorList>
    </citation>
    <scope>NUCLEOTIDE SEQUENCE</scope>
    <source>
        <strain evidence="1">Dsil-2018</strain>
    </source>
</reference>
<comment type="caution">
    <text evidence="1">The sequence shown here is derived from an EMBL/GenBank/DDBJ whole genome shotgun (WGS) entry which is preliminary data.</text>
</comment>
<dbReference type="EMBL" id="CM023471">
    <property type="protein sequence ID" value="KAH7966626.1"/>
    <property type="molecule type" value="Genomic_DNA"/>
</dbReference>
<proteinExistence type="predicted"/>
<dbReference type="Proteomes" id="UP000821865">
    <property type="component" value="Chromosome 2"/>
</dbReference>
<sequence>MLSSRSDSVIHDMAHSSESRIAAQQMSGHALDVPMSIQITPVSSGIESMFESRASRDHRLRGRTRSGEGSGIFLEPQLEDGSLRRMRRQSGSHTRLTRRSLSRSPSSREDNEPLQELVEVEIHGALSRERTAGSPTRSASFHGSSEPKREAQCLSSSSIAANAMSPRSLLKDSHSSRLVQDARTSTSTERTSSTLGTTGNRGALTSSFKTDFESSKRLGSLLDKGRTSPTRLGVTSGVESMAQRQEHDVLATSRNNFSGALGLSSSGFATKTTTESTQVRSQQQTGTAAIRETAPLAVGQLEFRNVTQAAKAEERQKPQIVITTERNTTQGPGWSQQTVSSRWKVQETASGSASSETRPDTLAATDTKSGMLISSSKQGSDHKKFFSNATASSMPDSSEKTSLMTPSFLQKETSSKSLLEQSVHRSSLFSDNAPETLTNSAPAPVVAPNSLEKEGFSKSMTQQSLFKTGISSGMDSDTSAVNAAQRETVAKQETIQQAVIENTAAGTLIHSEGNAASLTPTSVLEKTSKSFIQESIHRTGIPSNKITSTSTVSDATGNTLSDSTYQDSFQNKHLDRPALTMLGSSEKSSFFTSSAPAKTSSRTVTQESIRQSTASLDKAAGAMAPTAIEGTTLSTSTNQAALHQDVFDKSTAPAMLDLHERSSALTSGILEKRTSSKNVLQESVKNPELLSTKAATVTSEGSNENANLFTSSFPKASSKLVIHESVHRTISSHKAPGISTNDVKAVESTAASENENAILHTTLDKTAAPTLLDLHEKTSILSPTFFQKASSGTSVRTSSERVSIPSDRAPETARVTDSTGDLLTISTKQGACERVLGNAAAPAVTSSTEDVSRVVQGTASKYLLEDSQLRTSLPSEGQAVGATVPALEDVKLSSTKQDTLTNLSGATLVTSAPERTSSNSVIQEPMLQTISSTKPPDVLVSADTKDDTFSSSAVQDLVQQKPAETESNNYSLSAGTHLITTKKVSTRHKTNEPVQQSFFERIEGSKYQTFDSALQRGQLASSSGKYDFQEFQVTASSEPTQATVEIACERESLPAKAPQDLSTEYVSADKEKKVGEKAESTTAVALTPLPELSLIGSSPKASSEEIRSSETERSVSKVADRDDALQWLVTTERHSTRLGEAAALFEAPSDVVQTGHRRSRVEFSESKQMIEQVRQAENHESGYEGVSRWKVYETAMQEDTAPAPVSESLIKPQTAPIMYDTEQDERVSQSTNNQPHVDSSLLHYTPDEYILAELVREVEKKIEASSRYHVEPLPDDVLTIRSSKGIESLGQLRYETYEEELLMRRSEDDLSQEQKREYPCSASTEEAPTRIHSGSPDTSATDLASRKEEERRLADIKVQQEKDKAMPQLVRSKSIAELIEQIIQQHVSGTDIRKQGIVHEKEVQAQDFTSAQAPGFPPNMGQQEIPVYYQTGTASQKLGDQYVNDYRFSLLGVPRKSDTQLESTSQAERRFSFSSLGGRGAKCVIRKLEPGALTYLVEVSPADKNQENQTDMVMAEEQMLVSEIFDHITTPNLRLSSSGTRLNEPEPITVSSAASLTAIRNAYAEAVARRVLCKQLPQGTEGVLSAAQKAKFYENRQGMNVEKTASSTSLHSAASVEDYVVQRMIDSGIIRNQAELWGKKPLNFENRIISRTCSAGTFSKSGASSEALAAPPSTPSNNVEPGEEGAEYCADTAQDSTAQAPEKEEVPRGAEFEPARDMTAATSNFVESEKQAMAAATSAESYEEKRSSTFASNERSAREYKSTATVKATVTSEGQRSVAKQPSAASLKSTVSIGSGECTLCTNHITPEKSFESFICFGLHDLPKYFATVPTEVSDTIKLRIATDDDVREIMYLPWNEPESTYTLHAAIVTRHMLCPSSFFVAVDTSRGVICGAASALMFDEEVAFCGFCHILKNYAFEHVGVLLWNELLHVTSGKNLFTLLPEPAYRELQEVYPFPSNPATGILFGPARLSLAAFARTVLVLEYKDKYFDALASYDKHVFGFNRKRYLAATVHEVGLDIRVATRNERNICGYGGMQRDSRGRLVLRWLFADDAATAESLLSSLLSSCTNEDEVEVVAAFFLRSASTRPILDKFSTRQLEPWRLVYTKREPLHSYGRVVCLTTV</sequence>
<evidence type="ECO:0000313" key="2">
    <source>
        <dbReference type="Proteomes" id="UP000821865"/>
    </source>
</evidence>
<evidence type="ECO:0000313" key="1">
    <source>
        <dbReference type="EMBL" id="KAH7966626.1"/>
    </source>
</evidence>
<protein>
    <submittedName>
        <fullName evidence="1">Uncharacterized protein</fullName>
    </submittedName>
</protein>
<gene>
    <name evidence="1" type="ORF">HPB49_018141</name>
</gene>
<accession>A0ACB8DF14</accession>
<organism evidence="1 2">
    <name type="scientific">Dermacentor silvarum</name>
    <name type="common">Tick</name>
    <dbReference type="NCBI Taxonomy" id="543639"/>
    <lineage>
        <taxon>Eukaryota</taxon>
        <taxon>Metazoa</taxon>
        <taxon>Ecdysozoa</taxon>
        <taxon>Arthropoda</taxon>
        <taxon>Chelicerata</taxon>
        <taxon>Arachnida</taxon>
        <taxon>Acari</taxon>
        <taxon>Parasitiformes</taxon>
        <taxon>Ixodida</taxon>
        <taxon>Ixodoidea</taxon>
        <taxon>Ixodidae</taxon>
        <taxon>Rhipicephalinae</taxon>
        <taxon>Dermacentor</taxon>
    </lineage>
</organism>
<keyword evidence="2" id="KW-1185">Reference proteome</keyword>